<dbReference type="Pfam" id="PF00400">
    <property type="entry name" value="WD40"/>
    <property type="match status" value="2"/>
</dbReference>
<dbReference type="PROSITE" id="PS50082">
    <property type="entry name" value="WD_REPEATS_2"/>
    <property type="match status" value="2"/>
</dbReference>
<keyword evidence="4 8" id="KW-0853">WD repeat</keyword>
<comment type="subunit">
    <text evidence="9">Component of the 5FMC complex, at least composed of PELP1, LAS1L, TEX10, WDR18 and SENP3; the complex interacts with methylated CHTOP and ZNF148. Interacts with NOL9. Component of the PELP1 complex, composed of at least PELP1, TEX10 and WDR18. The complex interacts with pre-60S ribosome particles.</text>
</comment>
<protein>
    <recommendedName>
        <fullName evidence="2 9">WD repeat-containing protein 18</fullName>
    </recommendedName>
</protein>
<organism evidence="12 13">
    <name type="scientific">Saguinus oedipus</name>
    <name type="common">Cotton-top tamarin</name>
    <name type="synonym">Oedipomidas oedipus</name>
    <dbReference type="NCBI Taxonomy" id="9490"/>
    <lineage>
        <taxon>Eukaryota</taxon>
        <taxon>Metazoa</taxon>
        <taxon>Chordata</taxon>
        <taxon>Craniata</taxon>
        <taxon>Vertebrata</taxon>
        <taxon>Euteleostomi</taxon>
        <taxon>Mammalia</taxon>
        <taxon>Eutheria</taxon>
        <taxon>Euarchontoglires</taxon>
        <taxon>Primates</taxon>
        <taxon>Haplorrhini</taxon>
        <taxon>Platyrrhini</taxon>
        <taxon>Cebidae</taxon>
        <taxon>Callitrichinae</taxon>
        <taxon>Saguinus</taxon>
    </lineage>
</organism>
<evidence type="ECO:0000256" key="3">
    <source>
        <dbReference type="ARBA" id="ARBA00022490"/>
    </source>
</evidence>
<sequence length="692" mass="73899">MQSRYPAVPAGPCLGGPTHSRRQGEGVVPRAAAVSSPDLDALRPSQVSTGNLLAILSRHYQDVSCVQFTGDSSHFVSGGKDCLVLAWSLGRSAPCKPGLHPGSRRERRRQGPCPEGASLGGCSAEDGVVIPAVLAARVGVWFVRGAAWAAVAPRRLLTTRPTPPSVLQADPSRIPAPRHVWSHHTLPITDLHCGFGGPLARVATSSLDQTVKVEPPSPPPPTVHARSPAATGPQPGRQESPPPAPALWEVSSGELLLSVLFDLAIMAVTMDLAEHHLFCGGSDGSIFQVDLFTWVSESGGRWAVPCPGAGGIGPAAHTSLPSQPGQRERSFQPEQDAGKVFKGHRNQVTCLSVSTDGSVLLSGSHDETVRLWDVQSKQCIRTVALKGPVTNATILLAPVSMLSSDFRPSLPLPHFNKHLLGAEHGDESRHGGLTLRLGLHQQVQPPAGNPRCPLVSEAPRTLAPSLPRYWRPCGVSPSPELGGTSCGRDGQRQFPPFLPSHVPSRDPSRSGLSGILEAARQGPNAATFPWLPHLAPSCHDSLQPSVAFVPIQLTLGCRPVPQTGAEVPTAEWTVEFPTSDPPTAMFLHAAGPSQVHWSLQARLRPPIYGVAICTPTHNPRDSLGAVGLEPSYLDRTEQLQAVLCGTMEKSVLGGQDQLRVRVTELEDEVRNLRKINRDLFDFSTRFITRPPK</sequence>
<keyword evidence="3" id="KW-0963">Cytoplasm</keyword>
<evidence type="ECO:0000259" key="11">
    <source>
        <dbReference type="Pfam" id="PF14077"/>
    </source>
</evidence>
<evidence type="ECO:0000256" key="2">
    <source>
        <dbReference type="ARBA" id="ARBA00021267"/>
    </source>
</evidence>
<dbReference type="Pfam" id="PF14077">
    <property type="entry name" value="WDR18_C"/>
    <property type="match status" value="1"/>
</dbReference>
<feature type="region of interest" description="Disordered" evidence="10">
    <location>
        <begin position="96"/>
        <end position="118"/>
    </location>
</feature>
<dbReference type="SMART" id="SM00320">
    <property type="entry name" value="WD40"/>
    <property type="match status" value="4"/>
</dbReference>
<evidence type="ECO:0000256" key="1">
    <source>
        <dbReference type="ARBA" id="ARBA00004642"/>
    </source>
</evidence>
<dbReference type="InterPro" id="IPR045227">
    <property type="entry name" value="WDR18/Ipi3/RID3"/>
</dbReference>
<dbReference type="PANTHER" id="PTHR18763">
    <property type="entry name" value="WD-REPEAT PROTEIN 18"/>
    <property type="match status" value="1"/>
</dbReference>
<feature type="region of interest" description="Disordered" evidence="10">
    <location>
        <begin position="208"/>
        <end position="246"/>
    </location>
</feature>
<feature type="domain" description="WD repeat-containing protein 18 C-terminal" evidence="11">
    <location>
        <begin position="643"/>
        <end position="690"/>
    </location>
</feature>
<name>A0ABQ9TPW6_SAGOE</name>
<evidence type="ECO:0000256" key="6">
    <source>
        <dbReference type="ARBA" id="ARBA00023242"/>
    </source>
</evidence>
<dbReference type="SUPFAM" id="SSF50998">
    <property type="entry name" value="Quinoprotein alcohol dehydrogenase-like"/>
    <property type="match status" value="1"/>
</dbReference>
<comment type="function">
    <text evidence="9">Functions as a component of the Five Friends of Methylated CHTOP (5FMC) complex; the 5FMC complex is recruited to ZNF148 by methylated CHTOP, leading to desumoylation of ZNF148 and subsequent transactivation of ZNF148 target genes. Component of the PELP1 complex involved in the nucleolar steps of 28S rRNA maturation and the subsequent nucleoplasmic transit of the pre-60S ribosomal subunit. May play a role during development.</text>
</comment>
<feature type="repeat" description="WD" evidence="8">
    <location>
        <begin position="341"/>
        <end position="382"/>
    </location>
</feature>
<dbReference type="EMBL" id="JASSZA010000019">
    <property type="protein sequence ID" value="KAK2086817.1"/>
    <property type="molecule type" value="Genomic_DNA"/>
</dbReference>
<proteinExistence type="inferred from homology"/>
<evidence type="ECO:0000256" key="4">
    <source>
        <dbReference type="ARBA" id="ARBA00022574"/>
    </source>
</evidence>
<feature type="region of interest" description="Disordered" evidence="10">
    <location>
        <begin position="313"/>
        <end position="333"/>
    </location>
</feature>
<evidence type="ECO:0000256" key="5">
    <source>
        <dbReference type="ARBA" id="ARBA00022737"/>
    </source>
</evidence>
<accession>A0ABQ9TPW6</accession>
<dbReference type="InterPro" id="IPR019775">
    <property type="entry name" value="WD40_repeat_CS"/>
</dbReference>
<comment type="subcellular location">
    <subcellularLocation>
        <location evidence="7 9">Dynein axonemal particle</location>
    </subcellularLocation>
    <subcellularLocation>
        <location evidence="9">Nucleus</location>
        <location evidence="9">Nucleolus</location>
    </subcellularLocation>
    <subcellularLocation>
        <location evidence="1 9">Nucleus</location>
        <location evidence="1 9">Nucleoplasm</location>
    </subcellularLocation>
    <subcellularLocation>
        <location evidence="9">Cytoplasm</location>
    </subcellularLocation>
    <text evidence="9">Mainly found in the nucleoplasm, with low levels detected in the cytoplasmic and chromatin fractions.</text>
</comment>
<evidence type="ECO:0000256" key="7">
    <source>
        <dbReference type="ARBA" id="ARBA00024190"/>
    </source>
</evidence>
<dbReference type="PROSITE" id="PS50294">
    <property type="entry name" value="WD_REPEATS_REGION"/>
    <property type="match status" value="2"/>
</dbReference>
<gene>
    <name evidence="12" type="ORF">P7K49_032724</name>
</gene>
<dbReference type="InterPro" id="IPR001680">
    <property type="entry name" value="WD40_rpt"/>
</dbReference>
<dbReference type="InterPro" id="IPR015943">
    <property type="entry name" value="WD40/YVTN_repeat-like_dom_sf"/>
</dbReference>
<keyword evidence="5" id="KW-0677">Repeat</keyword>
<evidence type="ECO:0000256" key="9">
    <source>
        <dbReference type="RuleBase" id="RU369067"/>
    </source>
</evidence>
<evidence type="ECO:0000256" key="8">
    <source>
        <dbReference type="PROSITE-ProRule" id="PRU00221"/>
    </source>
</evidence>
<feature type="region of interest" description="Disordered" evidence="10">
    <location>
        <begin position="1"/>
        <end position="26"/>
    </location>
</feature>
<dbReference type="PROSITE" id="PS00678">
    <property type="entry name" value="WD_REPEATS_1"/>
    <property type="match status" value="1"/>
</dbReference>
<reference evidence="12 13" key="1">
    <citation type="submission" date="2023-05" db="EMBL/GenBank/DDBJ databases">
        <title>B98-5 Cell Line De Novo Hybrid Assembly: An Optical Mapping Approach.</title>
        <authorList>
            <person name="Kananen K."/>
            <person name="Auerbach J.A."/>
            <person name="Kautto E."/>
            <person name="Blachly J.S."/>
        </authorList>
    </citation>
    <scope>NUCLEOTIDE SEQUENCE [LARGE SCALE GENOMIC DNA]</scope>
    <source>
        <strain evidence="12">B95-8</strain>
        <tissue evidence="12">Cell line</tissue>
    </source>
</reference>
<dbReference type="InterPro" id="IPR026987">
    <property type="entry name" value="WDR18_C"/>
</dbReference>
<comment type="similarity">
    <text evidence="9">Belongs to the WD repeat IPI3/WDR18 family.</text>
</comment>
<keyword evidence="6 9" id="KW-0539">Nucleus</keyword>
<evidence type="ECO:0000313" key="12">
    <source>
        <dbReference type="EMBL" id="KAK2086817.1"/>
    </source>
</evidence>
<dbReference type="Gene3D" id="2.130.10.10">
    <property type="entry name" value="YVTN repeat-like/Quinoprotein amine dehydrogenase"/>
    <property type="match status" value="2"/>
</dbReference>
<dbReference type="InterPro" id="IPR011047">
    <property type="entry name" value="Quinoprotein_ADH-like_sf"/>
</dbReference>
<dbReference type="Proteomes" id="UP001266305">
    <property type="component" value="Unassembled WGS sequence"/>
</dbReference>
<evidence type="ECO:0000313" key="13">
    <source>
        <dbReference type="Proteomes" id="UP001266305"/>
    </source>
</evidence>
<comment type="caution">
    <text evidence="12">The sequence shown here is derived from an EMBL/GenBank/DDBJ whole genome shotgun (WGS) entry which is preliminary data.</text>
</comment>
<evidence type="ECO:0000256" key="10">
    <source>
        <dbReference type="SAM" id="MobiDB-lite"/>
    </source>
</evidence>
<feature type="repeat" description="WD" evidence="8">
    <location>
        <begin position="56"/>
        <end position="89"/>
    </location>
</feature>
<keyword evidence="9" id="KW-0698">rRNA processing</keyword>
<dbReference type="PANTHER" id="PTHR18763:SF0">
    <property type="entry name" value="WD REPEAT-CONTAINING PROTEIN 18"/>
    <property type="match status" value="1"/>
</dbReference>
<keyword evidence="13" id="KW-1185">Reference proteome</keyword>